<protein>
    <submittedName>
        <fullName evidence="2">Uncharacterized protein</fullName>
    </submittedName>
</protein>
<dbReference type="Proteomes" id="UP000297597">
    <property type="component" value="Unassembled WGS sequence"/>
</dbReference>
<accession>A0A4Y7RK50</accession>
<dbReference type="AlphaFoldDB" id="A0A4Y7RK50"/>
<sequence>MSNETFSPEKYLRTLTRRRKVKDSRGNNTWVEETHVYLDVKYRILWFRQVYPKGYIETTELATNEQFARIEATVYDRDPSDGGKRLAKSRRQVMANDFRDYVEKAETQAIGRALALAGFGTQFCDDLDDSETLADSPVSGNGNKPRNSNGAGKQNNKNTSNGNHQAASIAKSPVNTAAETRDVALLYKAAAQKGLSREETDLIVLYKYQKDNASLLNDDEFAEMLNGIQKTPAERLTDFAARLRVSMEEEGVA</sequence>
<feature type="region of interest" description="Disordered" evidence="1">
    <location>
        <begin position="130"/>
        <end position="174"/>
    </location>
</feature>
<evidence type="ECO:0000313" key="2">
    <source>
        <dbReference type="EMBL" id="TEB09181.1"/>
    </source>
</evidence>
<dbReference type="OrthoDB" id="160261at2"/>
<keyword evidence="3" id="KW-1185">Reference proteome</keyword>
<name>A0A4Y7RK50_9FIRM</name>
<dbReference type="RefSeq" id="WP_134215361.1">
    <property type="nucleotide sequence ID" value="NZ_QFFZ01000056.1"/>
</dbReference>
<dbReference type="EMBL" id="QFFZ01000056">
    <property type="protein sequence ID" value="TEB09181.1"/>
    <property type="molecule type" value="Genomic_DNA"/>
</dbReference>
<reference evidence="2 3" key="1">
    <citation type="journal article" date="2018" name="Environ. Microbiol.">
        <title>Novel energy conservation strategies and behaviour of Pelotomaculum schinkii driving syntrophic propionate catabolism.</title>
        <authorList>
            <person name="Hidalgo-Ahumada C.A.P."/>
            <person name="Nobu M.K."/>
            <person name="Narihiro T."/>
            <person name="Tamaki H."/>
            <person name="Liu W.T."/>
            <person name="Kamagata Y."/>
            <person name="Stams A.J.M."/>
            <person name="Imachi H."/>
            <person name="Sousa D.Z."/>
        </authorList>
    </citation>
    <scope>NUCLEOTIDE SEQUENCE [LARGE SCALE GENOMIC DNA]</scope>
    <source>
        <strain evidence="2 3">MGP</strain>
    </source>
</reference>
<evidence type="ECO:0000313" key="3">
    <source>
        <dbReference type="Proteomes" id="UP000297597"/>
    </source>
</evidence>
<gene>
    <name evidence="2" type="ORF">Pmgp_03313</name>
</gene>
<proteinExistence type="predicted"/>
<organism evidence="2 3">
    <name type="scientific">Pelotomaculum propionicicum</name>
    <dbReference type="NCBI Taxonomy" id="258475"/>
    <lineage>
        <taxon>Bacteria</taxon>
        <taxon>Bacillati</taxon>
        <taxon>Bacillota</taxon>
        <taxon>Clostridia</taxon>
        <taxon>Eubacteriales</taxon>
        <taxon>Desulfotomaculaceae</taxon>
        <taxon>Pelotomaculum</taxon>
    </lineage>
</organism>
<feature type="compositionally biased region" description="Polar residues" evidence="1">
    <location>
        <begin position="138"/>
        <end position="166"/>
    </location>
</feature>
<evidence type="ECO:0000256" key="1">
    <source>
        <dbReference type="SAM" id="MobiDB-lite"/>
    </source>
</evidence>
<comment type="caution">
    <text evidence="2">The sequence shown here is derived from an EMBL/GenBank/DDBJ whole genome shotgun (WGS) entry which is preliminary data.</text>
</comment>